<feature type="transmembrane region" description="Helical" evidence="1">
    <location>
        <begin position="121"/>
        <end position="139"/>
    </location>
</feature>
<evidence type="ECO:0000256" key="1">
    <source>
        <dbReference type="SAM" id="Phobius"/>
    </source>
</evidence>
<sequence>MSSPMENHQKRWNRRLLHTFWVVWVVSIVIECLYMLFVTAVPPDEFVGPYLLRPTALLLLVVLLADAGIRMLPKHHDYLLITASALFTLIVTAVHSTLDYLLFFLFFPVMVSILYFRYSILVYAISTAAFDLYTLYFINPNIHSRISTIEIVTMTVILGVYSGIAFFVLARGRELLQNLISSYESNQALQLRNMEMFKLAKTDYLTETYNHMAYHELVDKLVEEAEKGRLLLHLAVFDIDNFKSINDTYGHRAGDQVLRKVAEVARSKVGSHDFVARYGGEEFVILFTDLDFLAAYDTMEQIRRSIASTPHESLSGRSVTVSAGINRYVNGMGKEKFFQGADAALYDAKHSGKNRTSVSA</sequence>
<dbReference type="AlphaFoldDB" id="A0A4U0FA74"/>
<keyword evidence="1" id="KW-0812">Transmembrane</keyword>
<dbReference type="InterPro" id="IPR050469">
    <property type="entry name" value="Diguanylate_Cyclase"/>
</dbReference>
<feature type="domain" description="GGDEF" evidence="2">
    <location>
        <begin position="230"/>
        <end position="360"/>
    </location>
</feature>
<keyword evidence="4" id="KW-1185">Reference proteome</keyword>
<dbReference type="SUPFAM" id="SSF55073">
    <property type="entry name" value="Nucleotide cyclase"/>
    <property type="match status" value="1"/>
</dbReference>
<evidence type="ECO:0000313" key="3">
    <source>
        <dbReference type="EMBL" id="TJY41034.1"/>
    </source>
</evidence>
<keyword evidence="1" id="KW-1133">Transmembrane helix</keyword>
<feature type="transmembrane region" description="Helical" evidence="1">
    <location>
        <begin position="21"/>
        <end position="41"/>
    </location>
</feature>
<proteinExistence type="predicted"/>
<dbReference type="InterPro" id="IPR000160">
    <property type="entry name" value="GGDEF_dom"/>
</dbReference>
<accession>A0A4U0FA74</accession>
<comment type="caution">
    <text evidence="3">The sequence shown here is derived from an EMBL/GenBank/DDBJ whole genome shotgun (WGS) entry which is preliminary data.</text>
</comment>
<dbReference type="PROSITE" id="PS50887">
    <property type="entry name" value="GGDEF"/>
    <property type="match status" value="1"/>
</dbReference>
<evidence type="ECO:0000259" key="2">
    <source>
        <dbReference type="PROSITE" id="PS50887"/>
    </source>
</evidence>
<organism evidence="3 4">
    <name type="scientific">Cohnella pontilimi</name>
    <dbReference type="NCBI Taxonomy" id="2564100"/>
    <lineage>
        <taxon>Bacteria</taxon>
        <taxon>Bacillati</taxon>
        <taxon>Bacillota</taxon>
        <taxon>Bacilli</taxon>
        <taxon>Bacillales</taxon>
        <taxon>Paenibacillaceae</taxon>
        <taxon>Cohnella</taxon>
    </lineage>
</organism>
<dbReference type="OrthoDB" id="9759607at2"/>
<dbReference type="Proteomes" id="UP000309673">
    <property type="component" value="Unassembled WGS sequence"/>
</dbReference>
<protein>
    <submittedName>
        <fullName evidence="3">GGDEF domain-containing protein</fullName>
    </submittedName>
</protein>
<dbReference type="InterPro" id="IPR029787">
    <property type="entry name" value="Nucleotide_cyclase"/>
</dbReference>
<dbReference type="EMBL" id="SUPK01000007">
    <property type="protein sequence ID" value="TJY41034.1"/>
    <property type="molecule type" value="Genomic_DNA"/>
</dbReference>
<feature type="transmembrane region" description="Helical" evidence="1">
    <location>
        <begin position="47"/>
        <end position="65"/>
    </location>
</feature>
<name>A0A4U0FA74_9BACL</name>
<dbReference type="RefSeq" id="WP_136778662.1">
    <property type="nucleotide sequence ID" value="NZ_SUPK01000007.1"/>
</dbReference>
<keyword evidence="1" id="KW-0472">Membrane</keyword>
<dbReference type="GO" id="GO:0052621">
    <property type="term" value="F:diguanylate cyclase activity"/>
    <property type="evidence" value="ECO:0007669"/>
    <property type="project" value="TreeGrafter"/>
</dbReference>
<reference evidence="3 4" key="1">
    <citation type="submission" date="2019-04" db="EMBL/GenBank/DDBJ databases">
        <title>Cohnella sp. nov., isolated from soil.</title>
        <authorList>
            <person name="Kim W."/>
        </authorList>
    </citation>
    <scope>NUCLEOTIDE SEQUENCE [LARGE SCALE GENOMIC DNA]</scope>
    <source>
        <strain evidence="3 4">CAU 1483</strain>
    </source>
</reference>
<dbReference type="Pfam" id="PF00990">
    <property type="entry name" value="GGDEF"/>
    <property type="match status" value="1"/>
</dbReference>
<dbReference type="Gene3D" id="3.30.70.270">
    <property type="match status" value="1"/>
</dbReference>
<dbReference type="FunFam" id="3.30.70.270:FF:000001">
    <property type="entry name" value="Diguanylate cyclase domain protein"/>
    <property type="match status" value="1"/>
</dbReference>
<dbReference type="NCBIfam" id="TIGR00254">
    <property type="entry name" value="GGDEF"/>
    <property type="match status" value="1"/>
</dbReference>
<evidence type="ECO:0000313" key="4">
    <source>
        <dbReference type="Proteomes" id="UP000309673"/>
    </source>
</evidence>
<feature type="transmembrane region" description="Helical" evidence="1">
    <location>
        <begin position="151"/>
        <end position="170"/>
    </location>
</feature>
<dbReference type="PANTHER" id="PTHR45138">
    <property type="entry name" value="REGULATORY COMPONENTS OF SENSORY TRANSDUCTION SYSTEM"/>
    <property type="match status" value="1"/>
</dbReference>
<gene>
    <name evidence="3" type="ORF">E5161_15105</name>
</gene>
<dbReference type="CDD" id="cd01949">
    <property type="entry name" value="GGDEF"/>
    <property type="match status" value="1"/>
</dbReference>
<dbReference type="PANTHER" id="PTHR45138:SF9">
    <property type="entry name" value="DIGUANYLATE CYCLASE DGCM-RELATED"/>
    <property type="match status" value="1"/>
</dbReference>
<feature type="transmembrane region" description="Helical" evidence="1">
    <location>
        <begin position="77"/>
        <end position="94"/>
    </location>
</feature>
<dbReference type="SMART" id="SM00267">
    <property type="entry name" value="GGDEF"/>
    <property type="match status" value="1"/>
</dbReference>
<dbReference type="InterPro" id="IPR043128">
    <property type="entry name" value="Rev_trsase/Diguanyl_cyclase"/>
</dbReference>